<dbReference type="InterPro" id="IPR050834">
    <property type="entry name" value="Glycosyltransf_2"/>
</dbReference>
<dbReference type="InterPro" id="IPR029044">
    <property type="entry name" value="Nucleotide-diphossugar_trans"/>
</dbReference>
<dbReference type="Proteomes" id="UP001143545">
    <property type="component" value="Unassembled WGS sequence"/>
</dbReference>
<dbReference type="PANTHER" id="PTHR43685">
    <property type="entry name" value="GLYCOSYLTRANSFERASE"/>
    <property type="match status" value="1"/>
</dbReference>
<dbReference type="SUPFAM" id="SSF53448">
    <property type="entry name" value="Nucleotide-diphospho-sugar transferases"/>
    <property type="match status" value="1"/>
</dbReference>
<dbReference type="RefSeq" id="WP_281755101.1">
    <property type="nucleotide sequence ID" value="NZ_BRVP01000016.1"/>
</dbReference>
<dbReference type="GO" id="GO:0016740">
    <property type="term" value="F:transferase activity"/>
    <property type="evidence" value="ECO:0007669"/>
    <property type="project" value="UniProtKB-KW"/>
</dbReference>
<dbReference type="Gene3D" id="3.90.550.10">
    <property type="entry name" value="Spore Coat Polysaccharide Biosynthesis Protein SpsA, Chain A"/>
    <property type="match status" value="1"/>
</dbReference>
<feature type="domain" description="Glycosyltransferase 2-like" evidence="1">
    <location>
        <begin position="5"/>
        <end position="139"/>
    </location>
</feature>
<dbReference type="EMBL" id="BRVP01000016">
    <property type="protein sequence ID" value="GLB53292.1"/>
    <property type="molecule type" value="Genomic_DNA"/>
</dbReference>
<evidence type="ECO:0000313" key="3">
    <source>
        <dbReference type="Proteomes" id="UP001143545"/>
    </source>
</evidence>
<sequence length="287" mass="32980">MQILIIIPAYNEEKSLKLSLDSLTHQTVLPKKVIIVNDNSTDTTENIIDEFSRNFAFIQKVTTQEKSEHIPGAKVVQAFYKGLSKAQLNEYDIVCKFDADIIFPENYLEEISAAYKNNKYLGMCSGLCYIESKDGIWVYEPIADKDHTRGPIKSYSVECFNKMNGLRTSIGWDTVDELLAHYHNFETKTLKDLKVKHLRPTGNSYNKKAIRMQGEAMYKIRYGIIITVIASLKMALKKRSYSVFYNNIAGYLEHSIKKTPYIVTNEEGVFIRKYRYAGILKKLTGKH</sequence>
<organism evidence="2 3">
    <name type="scientific">Neptunitalea chrysea</name>
    <dbReference type="NCBI Taxonomy" id="1647581"/>
    <lineage>
        <taxon>Bacteria</taxon>
        <taxon>Pseudomonadati</taxon>
        <taxon>Bacteroidota</taxon>
        <taxon>Flavobacteriia</taxon>
        <taxon>Flavobacteriales</taxon>
        <taxon>Flavobacteriaceae</taxon>
        <taxon>Neptunitalea</taxon>
    </lineage>
</organism>
<dbReference type="AlphaFoldDB" id="A0A9W6B883"/>
<reference evidence="2" key="1">
    <citation type="submission" date="2022-07" db="EMBL/GenBank/DDBJ databases">
        <title>Taxonomy of Novel Oxalotrophic and Methylotrophic Bacteria.</title>
        <authorList>
            <person name="Sahin N."/>
            <person name="Tani A."/>
        </authorList>
    </citation>
    <scope>NUCLEOTIDE SEQUENCE</scope>
    <source>
        <strain evidence="2">AM327</strain>
    </source>
</reference>
<gene>
    <name evidence="2" type="ORF">NBRC110019_23330</name>
</gene>
<name>A0A9W6B883_9FLAO</name>
<comment type="caution">
    <text evidence="2">The sequence shown here is derived from an EMBL/GenBank/DDBJ whole genome shotgun (WGS) entry which is preliminary data.</text>
</comment>
<evidence type="ECO:0000259" key="1">
    <source>
        <dbReference type="Pfam" id="PF00535"/>
    </source>
</evidence>
<evidence type="ECO:0000313" key="2">
    <source>
        <dbReference type="EMBL" id="GLB53292.1"/>
    </source>
</evidence>
<dbReference type="InterPro" id="IPR001173">
    <property type="entry name" value="Glyco_trans_2-like"/>
</dbReference>
<protein>
    <submittedName>
        <fullName evidence="2">Glycosyl transferase family 2</fullName>
    </submittedName>
</protein>
<dbReference type="Pfam" id="PF00535">
    <property type="entry name" value="Glycos_transf_2"/>
    <property type="match status" value="1"/>
</dbReference>
<keyword evidence="2" id="KW-0808">Transferase</keyword>
<dbReference type="CDD" id="cd00761">
    <property type="entry name" value="Glyco_tranf_GTA_type"/>
    <property type="match status" value="1"/>
</dbReference>
<dbReference type="PANTHER" id="PTHR43685:SF2">
    <property type="entry name" value="GLYCOSYLTRANSFERASE 2-LIKE DOMAIN-CONTAINING PROTEIN"/>
    <property type="match status" value="1"/>
</dbReference>
<proteinExistence type="predicted"/>
<keyword evidence="3" id="KW-1185">Reference proteome</keyword>
<accession>A0A9W6B883</accession>